<feature type="domain" description="YagK/YfjJ C-terminal" evidence="1">
    <location>
        <begin position="26"/>
        <end position="193"/>
    </location>
</feature>
<protein>
    <submittedName>
        <fullName evidence="2">Inovirus Gp2 family protein</fullName>
    </submittedName>
</protein>
<gene>
    <name evidence="2" type="ORF">DDT56_03120</name>
</gene>
<dbReference type="RefSeq" id="WP_136165045.1">
    <property type="nucleotide sequence ID" value="NZ_KZ819072.1"/>
</dbReference>
<dbReference type="AlphaFoldDB" id="A0A2U1UBB3"/>
<keyword evidence="3" id="KW-1185">Reference proteome</keyword>
<dbReference type="Proteomes" id="UP000296159">
    <property type="component" value="Unassembled WGS sequence"/>
</dbReference>
<evidence type="ECO:0000259" key="1">
    <source>
        <dbReference type="Pfam" id="PF11726"/>
    </source>
</evidence>
<dbReference type="EMBL" id="QDKH01000003">
    <property type="protein sequence ID" value="PWC18953.1"/>
    <property type="molecule type" value="Genomic_DNA"/>
</dbReference>
<evidence type="ECO:0000313" key="3">
    <source>
        <dbReference type="Proteomes" id="UP000296159"/>
    </source>
</evidence>
<proteinExistence type="predicted"/>
<evidence type="ECO:0000313" key="2">
    <source>
        <dbReference type="EMBL" id="PWC18953.1"/>
    </source>
</evidence>
<dbReference type="InterPro" id="IPR057271">
    <property type="entry name" value="YagK_YfjJ_C"/>
</dbReference>
<comment type="caution">
    <text evidence="2">The sequence shown here is derived from an EMBL/GenBank/DDBJ whole genome shotgun (WGS) entry which is preliminary data.</text>
</comment>
<sequence>MQSTVQDYNAFYLKRIDETIKKALLEHHRTLAIRVDLRLPDYPADSDAEVISRFTDSLKAKIRAYLERKRQEGKRIHPCTLRYAWAREFGPLNGKKHYHVLLLLNKDVWFTPGDYQSESSLAGLIKQAWCSALRVSYPGNATLVHFPENPCLWLDRNSMDYSKQQEEVMKRASYLCKNITKQYGDGERSFGCSQY</sequence>
<name>A0A2U1UBB3_9GAMM</name>
<organism evidence="2 3">
    <name type="scientific">Brenneria corticis</name>
    <dbReference type="NCBI Taxonomy" id="2173106"/>
    <lineage>
        <taxon>Bacteria</taxon>
        <taxon>Pseudomonadati</taxon>
        <taxon>Pseudomonadota</taxon>
        <taxon>Gammaproteobacteria</taxon>
        <taxon>Enterobacterales</taxon>
        <taxon>Pectobacteriaceae</taxon>
        <taxon>Brenneria</taxon>
    </lineage>
</organism>
<accession>A0A2U1UBB3</accession>
<dbReference type="Pfam" id="PF11726">
    <property type="entry name" value="YagK_YfjJ_C"/>
    <property type="match status" value="1"/>
</dbReference>
<reference evidence="2 3" key="1">
    <citation type="submission" date="2018-04" db="EMBL/GenBank/DDBJ databases">
        <title>Brenneria corticis sp.nov.</title>
        <authorList>
            <person name="Li Y."/>
        </authorList>
    </citation>
    <scope>NUCLEOTIDE SEQUENCE [LARGE SCALE GENOMIC DNA]</scope>
    <source>
        <strain evidence="2 3">CFCC 11842</strain>
    </source>
</reference>